<gene>
    <name evidence="3" type="ORF">ECPE_LOCUS3663</name>
</gene>
<feature type="region of interest" description="Disordered" evidence="1">
    <location>
        <begin position="227"/>
        <end position="250"/>
    </location>
</feature>
<name>A0A183A9M8_9TREM</name>
<dbReference type="WBParaSite" id="ECPE_0000366601-mRNA-1">
    <property type="protein sequence ID" value="ECPE_0000366601-mRNA-1"/>
    <property type="gene ID" value="ECPE_0000366601"/>
</dbReference>
<evidence type="ECO:0000256" key="1">
    <source>
        <dbReference type="SAM" id="MobiDB-lite"/>
    </source>
</evidence>
<dbReference type="AlphaFoldDB" id="A0A183A9M8"/>
<keyword evidence="4" id="KW-1185">Reference proteome</keyword>
<evidence type="ECO:0000259" key="2">
    <source>
        <dbReference type="Pfam" id="PF00326"/>
    </source>
</evidence>
<dbReference type="InterPro" id="IPR001375">
    <property type="entry name" value="Peptidase_S9_cat"/>
</dbReference>
<dbReference type="GO" id="GO:0006508">
    <property type="term" value="P:proteolysis"/>
    <property type="evidence" value="ECO:0007669"/>
    <property type="project" value="InterPro"/>
</dbReference>
<dbReference type="Pfam" id="PF00326">
    <property type="entry name" value="Peptidase_S9"/>
    <property type="match status" value="1"/>
</dbReference>
<feature type="domain" description="Peptidase S9 prolyl oligopeptidase catalytic" evidence="2">
    <location>
        <begin position="330"/>
        <end position="393"/>
    </location>
</feature>
<dbReference type="EMBL" id="UZAN01040582">
    <property type="protein sequence ID" value="VDP70170.1"/>
    <property type="molecule type" value="Genomic_DNA"/>
</dbReference>
<reference evidence="3 4" key="2">
    <citation type="submission" date="2018-11" db="EMBL/GenBank/DDBJ databases">
        <authorList>
            <consortium name="Pathogen Informatics"/>
        </authorList>
    </citation>
    <scope>NUCLEOTIDE SEQUENCE [LARGE SCALE GENOMIC DNA]</scope>
    <source>
        <strain evidence="3 4">Egypt</strain>
    </source>
</reference>
<dbReference type="Gene3D" id="3.40.50.1820">
    <property type="entry name" value="alpha/beta hydrolase"/>
    <property type="match status" value="1"/>
</dbReference>
<reference evidence="5" key="1">
    <citation type="submission" date="2016-06" db="UniProtKB">
        <authorList>
            <consortium name="WormBaseParasite"/>
        </authorList>
    </citation>
    <scope>IDENTIFICATION</scope>
</reference>
<organism evidence="5">
    <name type="scientific">Echinostoma caproni</name>
    <dbReference type="NCBI Taxonomy" id="27848"/>
    <lineage>
        <taxon>Eukaryota</taxon>
        <taxon>Metazoa</taxon>
        <taxon>Spiralia</taxon>
        <taxon>Lophotrochozoa</taxon>
        <taxon>Platyhelminthes</taxon>
        <taxon>Trematoda</taxon>
        <taxon>Digenea</taxon>
        <taxon>Plagiorchiida</taxon>
        <taxon>Echinostomata</taxon>
        <taxon>Echinostomatoidea</taxon>
        <taxon>Echinostomatidae</taxon>
        <taxon>Echinostoma</taxon>
    </lineage>
</organism>
<evidence type="ECO:0000313" key="5">
    <source>
        <dbReference type="WBParaSite" id="ECPE_0000366601-mRNA-1"/>
    </source>
</evidence>
<dbReference type="OrthoDB" id="6285584at2759"/>
<dbReference type="InterPro" id="IPR029058">
    <property type="entry name" value="AB_hydrolase_fold"/>
</dbReference>
<proteinExistence type="predicted"/>
<evidence type="ECO:0000313" key="3">
    <source>
        <dbReference type="EMBL" id="VDP70170.1"/>
    </source>
</evidence>
<dbReference type="GO" id="GO:0008236">
    <property type="term" value="F:serine-type peptidase activity"/>
    <property type="evidence" value="ECO:0007669"/>
    <property type="project" value="InterPro"/>
</dbReference>
<dbReference type="SUPFAM" id="SSF53474">
    <property type="entry name" value="alpha/beta-Hydrolases"/>
    <property type="match status" value="1"/>
</dbReference>
<accession>A0A183A9M8</accession>
<dbReference type="Proteomes" id="UP000272942">
    <property type="component" value="Unassembled WGS sequence"/>
</dbReference>
<feature type="compositionally biased region" description="Polar residues" evidence="1">
    <location>
        <begin position="168"/>
        <end position="185"/>
    </location>
</feature>
<protein>
    <submittedName>
        <fullName evidence="5">Peptidase_S9 domain-containing protein</fullName>
    </submittedName>
</protein>
<feature type="region of interest" description="Disordered" evidence="1">
    <location>
        <begin position="167"/>
        <end position="186"/>
    </location>
</feature>
<evidence type="ECO:0000313" key="4">
    <source>
        <dbReference type="Proteomes" id="UP000272942"/>
    </source>
</evidence>
<sequence>MNDSLFEGSLSHLYAQVYSIAPVEMNRNTMRRLLANDSARTLSQVRVSANGLYFTTQWYTGYEAFGASAIKEAPTRQLINHLTGTVTNVSEYETTEFVQAFRMDPDAGLALWYIEPGGTETGNASTAQVYLIWHSHLLMVHSWDSHHHSPMAAGSEVDHLVRVPRAPDTQTAKSAKQHQAPTSTYRMKVKERFLNATQSPLYLLHPSPPFGDRPVSNVVLRLISFSPTKKRDSPGPTKPGPSAAPSPASNTHVDWDSVASGALVRLWFPPYLNERHLKSYSLMINVSLSENYHYIERNRTALIGSPGLPSHMAGLILSSDKAALNPSCEYAEAVRLFGSQDERKYYEFDLTKLANRYRNKELLIVHASADTTVPFAQTMKFLSALIEENIDVNFYPLYDRTDLSVNEFDLKHTLLTKLSSFLLDCLSRTGGQHSHFLTKKTNTEFKESPP</sequence>